<dbReference type="AlphaFoldDB" id="W7IA47"/>
<proteinExistence type="inferred from homology"/>
<evidence type="ECO:0000259" key="2">
    <source>
        <dbReference type="PROSITE" id="PS51747"/>
    </source>
</evidence>
<dbReference type="InterPro" id="IPR002125">
    <property type="entry name" value="CMP_dCMP_dom"/>
</dbReference>
<dbReference type="CDD" id="cd01283">
    <property type="entry name" value="cytidine_deaminase"/>
    <property type="match status" value="1"/>
</dbReference>
<reference evidence="3 4" key="1">
    <citation type="submission" date="2013-05" db="EMBL/GenBank/DDBJ databases">
        <title>Drechslerella stenobrocha genome reveals carnivorous origination and mechanical trapping mechanism of predatory fungi.</title>
        <authorList>
            <person name="Liu X."/>
            <person name="Zhang W."/>
            <person name="Liu K."/>
        </authorList>
    </citation>
    <scope>NUCLEOTIDE SEQUENCE [LARGE SCALE GENOMIC DNA]</scope>
    <source>
        <strain evidence="3 4">248</strain>
    </source>
</reference>
<organism evidence="3 4">
    <name type="scientific">Drechslerella stenobrocha 248</name>
    <dbReference type="NCBI Taxonomy" id="1043628"/>
    <lineage>
        <taxon>Eukaryota</taxon>
        <taxon>Fungi</taxon>
        <taxon>Dikarya</taxon>
        <taxon>Ascomycota</taxon>
        <taxon>Pezizomycotina</taxon>
        <taxon>Orbiliomycetes</taxon>
        <taxon>Orbiliales</taxon>
        <taxon>Orbiliaceae</taxon>
        <taxon>Drechslerella</taxon>
    </lineage>
</organism>
<dbReference type="InterPro" id="IPR016193">
    <property type="entry name" value="Cytidine_deaminase-like"/>
</dbReference>
<dbReference type="InterPro" id="IPR050202">
    <property type="entry name" value="Cyt/Deoxycyt_deaminase"/>
</dbReference>
<dbReference type="Proteomes" id="UP000024837">
    <property type="component" value="Unassembled WGS sequence"/>
</dbReference>
<accession>W7IA47</accession>
<comment type="similarity">
    <text evidence="1">Belongs to the cytidine and deoxycytidylate deaminase family.</text>
</comment>
<dbReference type="GO" id="GO:0055086">
    <property type="term" value="P:nucleobase-containing small molecule metabolic process"/>
    <property type="evidence" value="ECO:0007669"/>
    <property type="project" value="UniProtKB-ARBA"/>
</dbReference>
<dbReference type="HOGENOM" id="CLU_097262_2_2_1"/>
<dbReference type="GO" id="GO:0004126">
    <property type="term" value="F:cytidine deaminase activity"/>
    <property type="evidence" value="ECO:0007669"/>
    <property type="project" value="UniProtKB-ARBA"/>
</dbReference>
<dbReference type="GO" id="GO:0072527">
    <property type="term" value="P:pyrimidine-containing compound metabolic process"/>
    <property type="evidence" value="ECO:0007669"/>
    <property type="project" value="UniProtKB-ARBA"/>
</dbReference>
<gene>
    <name evidence="3" type="ORF">DRE_04728</name>
</gene>
<dbReference type="OrthoDB" id="414540at2759"/>
<dbReference type="EMBL" id="KI966422">
    <property type="protein sequence ID" value="EWC45935.1"/>
    <property type="molecule type" value="Genomic_DNA"/>
</dbReference>
<sequence length="150" mass="16385">MSDPTTTRIHGLTTAEIELLGERSAAAKELSYSPYSHFRVGCAVLCEGGEIVLGANIENASYPVTICAERTALSRARLEGRTTFRALAVSTDISPPGKMRRLGSICEFCRLDTPVFMFDKTGDYKVLTLEQLLPMSFGPDHLKKVEQGGQ</sequence>
<name>W7IA47_9PEZI</name>
<dbReference type="Pfam" id="PF00383">
    <property type="entry name" value="dCMP_cyt_deam_1"/>
    <property type="match status" value="1"/>
</dbReference>
<dbReference type="PANTHER" id="PTHR11644">
    <property type="entry name" value="CYTIDINE DEAMINASE"/>
    <property type="match status" value="1"/>
</dbReference>
<dbReference type="PANTHER" id="PTHR11644:SF2">
    <property type="entry name" value="CYTIDINE DEAMINASE"/>
    <property type="match status" value="1"/>
</dbReference>
<keyword evidence="4" id="KW-1185">Reference proteome</keyword>
<dbReference type="GO" id="GO:0005829">
    <property type="term" value="C:cytosol"/>
    <property type="evidence" value="ECO:0007669"/>
    <property type="project" value="TreeGrafter"/>
</dbReference>
<dbReference type="SUPFAM" id="SSF53927">
    <property type="entry name" value="Cytidine deaminase-like"/>
    <property type="match status" value="1"/>
</dbReference>
<evidence type="ECO:0000256" key="1">
    <source>
        <dbReference type="ARBA" id="ARBA00006576"/>
    </source>
</evidence>
<dbReference type="Gene3D" id="3.40.140.10">
    <property type="entry name" value="Cytidine Deaminase, domain 2"/>
    <property type="match status" value="1"/>
</dbReference>
<evidence type="ECO:0000313" key="4">
    <source>
        <dbReference type="Proteomes" id="UP000024837"/>
    </source>
</evidence>
<evidence type="ECO:0000313" key="3">
    <source>
        <dbReference type="EMBL" id="EWC45935.1"/>
    </source>
</evidence>
<dbReference type="GO" id="GO:0008270">
    <property type="term" value="F:zinc ion binding"/>
    <property type="evidence" value="ECO:0007669"/>
    <property type="project" value="TreeGrafter"/>
</dbReference>
<protein>
    <recommendedName>
        <fullName evidence="2">CMP/dCMP-type deaminase domain-containing protein</fullName>
    </recommendedName>
</protein>
<dbReference type="PROSITE" id="PS51747">
    <property type="entry name" value="CYT_DCMP_DEAMINASES_2"/>
    <property type="match status" value="1"/>
</dbReference>
<dbReference type="NCBIfam" id="NF004064">
    <property type="entry name" value="PRK05578.1"/>
    <property type="match status" value="1"/>
</dbReference>
<feature type="domain" description="CMP/dCMP-type deaminase" evidence="2">
    <location>
        <begin position="15"/>
        <end position="140"/>
    </location>
</feature>